<feature type="domain" description="PIN" evidence="8">
    <location>
        <begin position="3"/>
        <end position="121"/>
    </location>
</feature>
<dbReference type="AlphaFoldDB" id="A0A6J4V148"/>
<dbReference type="GO" id="GO:0004518">
    <property type="term" value="F:nuclease activity"/>
    <property type="evidence" value="ECO:0007669"/>
    <property type="project" value="UniProtKB-KW"/>
</dbReference>
<keyword evidence="5" id="KW-0378">Hydrolase</keyword>
<dbReference type="GO" id="GO:0016787">
    <property type="term" value="F:hydrolase activity"/>
    <property type="evidence" value="ECO:0007669"/>
    <property type="project" value="UniProtKB-KW"/>
</dbReference>
<dbReference type="Gene3D" id="3.40.50.1010">
    <property type="entry name" value="5'-nuclease"/>
    <property type="match status" value="1"/>
</dbReference>
<evidence type="ECO:0000256" key="1">
    <source>
        <dbReference type="ARBA" id="ARBA00001946"/>
    </source>
</evidence>
<dbReference type="CDD" id="cd18746">
    <property type="entry name" value="PIN_VapC4-5_FitB-like"/>
    <property type="match status" value="1"/>
</dbReference>
<keyword evidence="4" id="KW-0479">Metal-binding</keyword>
<evidence type="ECO:0000256" key="6">
    <source>
        <dbReference type="ARBA" id="ARBA00022842"/>
    </source>
</evidence>
<evidence type="ECO:0000256" key="4">
    <source>
        <dbReference type="ARBA" id="ARBA00022723"/>
    </source>
</evidence>
<proteinExistence type="inferred from homology"/>
<dbReference type="SUPFAM" id="SSF88723">
    <property type="entry name" value="PIN domain-like"/>
    <property type="match status" value="1"/>
</dbReference>
<dbReference type="EMBL" id="CADCWP010000072">
    <property type="protein sequence ID" value="CAA9565561.1"/>
    <property type="molecule type" value="Genomic_DNA"/>
</dbReference>
<gene>
    <name evidence="9" type="ORF">AVDCRST_MAG86-1026</name>
</gene>
<evidence type="ECO:0000259" key="8">
    <source>
        <dbReference type="Pfam" id="PF01850"/>
    </source>
</evidence>
<dbReference type="InterPro" id="IPR050556">
    <property type="entry name" value="Type_II_TA_system_RNase"/>
</dbReference>
<protein>
    <recommendedName>
        <fullName evidence="8">PIN domain-containing protein</fullName>
    </recommendedName>
</protein>
<name>A0A6J4V148_9DEIN</name>
<dbReference type="PANTHER" id="PTHR33653:SF1">
    <property type="entry name" value="RIBONUCLEASE VAPC2"/>
    <property type="match status" value="1"/>
</dbReference>
<evidence type="ECO:0000313" key="9">
    <source>
        <dbReference type="EMBL" id="CAA9565561.1"/>
    </source>
</evidence>
<keyword evidence="6" id="KW-0460">Magnesium</keyword>
<reference evidence="9" key="1">
    <citation type="submission" date="2020-02" db="EMBL/GenBank/DDBJ databases">
        <authorList>
            <person name="Meier V. D."/>
        </authorList>
    </citation>
    <scope>NUCLEOTIDE SEQUENCE</scope>
    <source>
        <strain evidence="9">AVDCRST_MAG86</strain>
    </source>
</reference>
<dbReference type="Pfam" id="PF01850">
    <property type="entry name" value="PIN"/>
    <property type="match status" value="1"/>
</dbReference>
<sequence>MSYLLDTPVVWEAKRSEPDTKVLAWLAERPLTNVYLSVLTLGELQEGIAAVDDPDEARALGRWLEQLRQSFAGRILDITPEVAATWGRLRANVRTQAQTAAAVDLLLVATAVTHGLTLVTRSSVTGELGPVGTFDPWR</sequence>
<comment type="cofactor">
    <cofactor evidence="1">
        <name>Mg(2+)</name>
        <dbReference type="ChEBI" id="CHEBI:18420"/>
    </cofactor>
</comment>
<dbReference type="InterPro" id="IPR002716">
    <property type="entry name" value="PIN_dom"/>
</dbReference>
<keyword evidence="3" id="KW-0540">Nuclease</keyword>
<comment type="similarity">
    <text evidence="7">Belongs to the PINc/VapC protein family.</text>
</comment>
<dbReference type="InterPro" id="IPR029060">
    <property type="entry name" value="PIN-like_dom_sf"/>
</dbReference>
<evidence type="ECO:0000256" key="2">
    <source>
        <dbReference type="ARBA" id="ARBA00022649"/>
    </source>
</evidence>
<organism evidence="9">
    <name type="scientific">uncultured Truepera sp</name>
    <dbReference type="NCBI Taxonomy" id="543023"/>
    <lineage>
        <taxon>Bacteria</taxon>
        <taxon>Thermotogati</taxon>
        <taxon>Deinococcota</taxon>
        <taxon>Deinococci</taxon>
        <taxon>Trueperales</taxon>
        <taxon>Trueperaceae</taxon>
        <taxon>Truepera</taxon>
        <taxon>environmental samples</taxon>
    </lineage>
</organism>
<accession>A0A6J4V148</accession>
<evidence type="ECO:0000256" key="3">
    <source>
        <dbReference type="ARBA" id="ARBA00022722"/>
    </source>
</evidence>
<dbReference type="PANTHER" id="PTHR33653">
    <property type="entry name" value="RIBONUCLEASE VAPC2"/>
    <property type="match status" value="1"/>
</dbReference>
<evidence type="ECO:0000256" key="5">
    <source>
        <dbReference type="ARBA" id="ARBA00022801"/>
    </source>
</evidence>
<evidence type="ECO:0000256" key="7">
    <source>
        <dbReference type="ARBA" id="ARBA00038093"/>
    </source>
</evidence>
<keyword evidence="2" id="KW-1277">Toxin-antitoxin system</keyword>
<dbReference type="GO" id="GO:0046872">
    <property type="term" value="F:metal ion binding"/>
    <property type="evidence" value="ECO:0007669"/>
    <property type="project" value="UniProtKB-KW"/>
</dbReference>